<accession>A0ABP7BYG6</accession>
<dbReference type="Proteomes" id="UP001500902">
    <property type="component" value="Unassembled WGS sequence"/>
</dbReference>
<name>A0ABP7BYG6_9ACTN</name>
<proteinExistence type="predicted"/>
<organism evidence="2 3">
    <name type="scientific">Nonomuraea antimicrobica</name>
    <dbReference type="NCBI Taxonomy" id="561173"/>
    <lineage>
        <taxon>Bacteria</taxon>
        <taxon>Bacillati</taxon>
        <taxon>Actinomycetota</taxon>
        <taxon>Actinomycetes</taxon>
        <taxon>Streptosporangiales</taxon>
        <taxon>Streptosporangiaceae</taxon>
        <taxon>Nonomuraea</taxon>
    </lineage>
</organism>
<keyword evidence="3" id="KW-1185">Reference proteome</keyword>
<sequence>MHGREQGVGAAPERGDRVGEVSPPTAQGRVVEAELVTHKHRGYHERHEAGKSATGPRRTAAARGLATGSRASFVLNRDRVIHGVAERCIVGGCPQDGEVWGGI</sequence>
<feature type="compositionally biased region" description="Low complexity" evidence="1">
    <location>
        <begin position="52"/>
        <end position="66"/>
    </location>
</feature>
<evidence type="ECO:0000256" key="1">
    <source>
        <dbReference type="SAM" id="MobiDB-lite"/>
    </source>
</evidence>
<dbReference type="EMBL" id="BAAAZP010000081">
    <property type="protein sequence ID" value="GAA3673616.1"/>
    <property type="molecule type" value="Genomic_DNA"/>
</dbReference>
<gene>
    <name evidence="2" type="ORF">GCM10022224_042380</name>
</gene>
<evidence type="ECO:0000313" key="2">
    <source>
        <dbReference type="EMBL" id="GAA3673616.1"/>
    </source>
</evidence>
<evidence type="ECO:0000313" key="3">
    <source>
        <dbReference type="Proteomes" id="UP001500902"/>
    </source>
</evidence>
<comment type="caution">
    <text evidence="2">The sequence shown here is derived from an EMBL/GenBank/DDBJ whole genome shotgun (WGS) entry which is preliminary data.</text>
</comment>
<reference evidence="3" key="1">
    <citation type="journal article" date="2019" name="Int. J. Syst. Evol. Microbiol.">
        <title>The Global Catalogue of Microorganisms (GCM) 10K type strain sequencing project: providing services to taxonomists for standard genome sequencing and annotation.</title>
        <authorList>
            <consortium name="The Broad Institute Genomics Platform"/>
            <consortium name="The Broad Institute Genome Sequencing Center for Infectious Disease"/>
            <person name="Wu L."/>
            <person name="Ma J."/>
        </authorList>
    </citation>
    <scope>NUCLEOTIDE SEQUENCE [LARGE SCALE GENOMIC DNA]</scope>
    <source>
        <strain evidence="3">JCM 16904</strain>
    </source>
</reference>
<protein>
    <submittedName>
        <fullName evidence="2">Uncharacterized protein</fullName>
    </submittedName>
</protein>
<feature type="region of interest" description="Disordered" evidence="1">
    <location>
        <begin position="1"/>
        <end position="66"/>
    </location>
</feature>